<dbReference type="SUPFAM" id="SSF54909">
    <property type="entry name" value="Dimeric alpha+beta barrel"/>
    <property type="match status" value="1"/>
</dbReference>
<accession>A0A6C0QVP1</accession>
<dbReference type="PANTHER" id="PTHR37832">
    <property type="entry name" value="BLL2683 PROTEIN"/>
    <property type="match status" value="1"/>
</dbReference>
<evidence type="ECO:0000259" key="1">
    <source>
        <dbReference type="PROSITE" id="PS51502"/>
    </source>
</evidence>
<dbReference type="SMART" id="SM00886">
    <property type="entry name" value="Dabb"/>
    <property type="match status" value="1"/>
</dbReference>
<gene>
    <name evidence="2" type="ORF">ERICIII_01889</name>
    <name evidence="3" type="ORF">ERICV_03174</name>
</gene>
<dbReference type="Gene3D" id="3.30.70.100">
    <property type="match status" value="1"/>
</dbReference>
<organism evidence="2 4">
    <name type="scientific">Paenibacillus larvae subsp. larvae</name>
    <dbReference type="NCBI Taxonomy" id="147375"/>
    <lineage>
        <taxon>Bacteria</taxon>
        <taxon>Bacillati</taxon>
        <taxon>Bacillota</taxon>
        <taxon>Bacilli</taxon>
        <taxon>Bacillales</taxon>
        <taxon>Paenibacillaceae</taxon>
        <taxon>Paenibacillus</taxon>
    </lineage>
</organism>
<accession>A0A2L1UD29</accession>
<feature type="domain" description="Stress-response A/B barrel" evidence="1">
    <location>
        <begin position="4"/>
        <end position="96"/>
    </location>
</feature>
<dbReference type="Pfam" id="PF07876">
    <property type="entry name" value="Dabb"/>
    <property type="match status" value="1"/>
</dbReference>
<dbReference type="Proteomes" id="UP000464330">
    <property type="component" value="Chromosome"/>
</dbReference>
<reference evidence="4" key="1">
    <citation type="submission" date="2017-02" db="EMBL/GenBank/DDBJ databases">
        <title>Delineation of Paenibacillus larvae strains originating from foulbrood outbreaks.</title>
        <authorList>
            <person name="Beims H."/>
            <person name="Bunk B."/>
            <person name="Sproeer C."/>
            <person name="Mohr K.I."/>
            <person name="Pradella S."/>
            <person name="Guenther G."/>
            <person name="Rohde M."/>
            <person name="von der Ohe W."/>
            <person name="Steinert M."/>
        </authorList>
    </citation>
    <scope>NUCLEOTIDE SEQUENCE [LARGE SCALE GENOMIC DNA]</scope>
    <source>
        <strain evidence="4">Eric_III</strain>
    </source>
</reference>
<dbReference type="EMBL" id="CP019655">
    <property type="protein sequence ID" value="AVF26062.1"/>
    <property type="molecule type" value="Genomic_DNA"/>
</dbReference>
<dbReference type="PANTHER" id="PTHR37832:SF1">
    <property type="entry name" value="STRESS-RESPONSE A_B BARREL DOMAIN-CONTAINING PROTEIN"/>
    <property type="match status" value="1"/>
</dbReference>
<sequence>MNLLTHIVFFKLKDRSPEAVERTAEVLRNMKGRIPELLDIEVGKDIVHSERSYDLALVTKFKSLSDMNAYQAHPVHQGVLAHMREVLDSPSVCVDYEG</sequence>
<dbReference type="EMBL" id="CP019717">
    <property type="protein sequence ID" value="QHZ52286.1"/>
    <property type="molecule type" value="Genomic_DNA"/>
</dbReference>
<name>A0A2L1UD29_9BACL</name>
<reference evidence="2 5" key="2">
    <citation type="journal article" date="2020" name="Int. J. Med. Microbiol.">
        <title>Discovery of Paenibacillus larvae ERIC V: Phenotypic and genomic comparison to genotypes ERIC I-IV reveal different inventories of virulence factors which correlate with epidemiological prevalences of American Foulbrood.</title>
        <authorList>
            <person name="Beims H."/>
            <person name="Bunk B."/>
            <person name="Erler S."/>
            <person name="Mohr K.I."/>
            <person name="Sproer C."/>
            <person name="Pradella S."/>
            <person name="Gunther G."/>
            <person name="Rohde M."/>
            <person name="von der Ohe W."/>
            <person name="Steinert M."/>
        </authorList>
    </citation>
    <scope>NUCLEOTIDE SEQUENCE</scope>
    <source>
        <strain evidence="2">Eric_III</strain>
        <strain evidence="3">Eric_V</strain>
    </source>
</reference>
<evidence type="ECO:0000313" key="2">
    <source>
        <dbReference type="EMBL" id="AVF26062.1"/>
    </source>
</evidence>
<dbReference type="AlphaFoldDB" id="A0A2L1UD29"/>
<dbReference type="Proteomes" id="UP000239833">
    <property type="component" value="Chromosome"/>
</dbReference>
<dbReference type="InterPro" id="IPR013097">
    <property type="entry name" value="Dabb"/>
</dbReference>
<dbReference type="PROSITE" id="PS51502">
    <property type="entry name" value="S_R_A_B_BARREL"/>
    <property type="match status" value="1"/>
</dbReference>
<accession>A0A8B6WUW8</accession>
<proteinExistence type="predicted"/>
<evidence type="ECO:0000313" key="4">
    <source>
        <dbReference type="Proteomes" id="UP000239833"/>
    </source>
</evidence>
<evidence type="ECO:0000313" key="3">
    <source>
        <dbReference type="EMBL" id="QHZ52286.1"/>
    </source>
</evidence>
<dbReference type="InterPro" id="IPR011008">
    <property type="entry name" value="Dimeric_a/b-barrel"/>
</dbReference>
<dbReference type="STRING" id="147375.BXP28_07120"/>
<evidence type="ECO:0000313" key="5">
    <source>
        <dbReference type="Proteomes" id="UP000464330"/>
    </source>
</evidence>
<protein>
    <submittedName>
        <fullName evidence="2">Stress responsive A/B barrel domain protein</fullName>
    </submittedName>
</protein>